<organism evidence="1">
    <name type="scientific">marine sediment metagenome</name>
    <dbReference type="NCBI Taxonomy" id="412755"/>
    <lineage>
        <taxon>unclassified sequences</taxon>
        <taxon>metagenomes</taxon>
        <taxon>ecological metagenomes</taxon>
    </lineage>
</organism>
<reference evidence="1" key="1">
    <citation type="journal article" date="2015" name="Nature">
        <title>Complex archaea that bridge the gap between prokaryotes and eukaryotes.</title>
        <authorList>
            <person name="Spang A."/>
            <person name="Saw J.H."/>
            <person name="Jorgensen S.L."/>
            <person name="Zaremba-Niedzwiedzka K."/>
            <person name="Martijn J."/>
            <person name="Lind A.E."/>
            <person name="van Eijk R."/>
            <person name="Schleper C."/>
            <person name="Guy L."/>
            <person name="Ettema T.J."/>
        </authorList>
    </citation>
    <scope>NUCLEOTIDE SEQUENCE</scope>
</reference>
<sequence>MLMSIIPGIVFSRARWRAIRKRNDTMDRNVYLDNDHLIDYRVEERTTGKFISDLSLTARLSRNPTGSAVQSFFLDGGTSSLVSASQFDVGTTQFIAAIDGQSDPLVTQSILQITTQSLFTEFTGSNSGNVVLTASLTETPVRSGHYEGVIRGADISTALSQSLSSSFSQTFSSSFWSASFDTGTLIISAGLTTSVAFTASVTGLTSSITQSVLEQFPESDYKGIFEIIQSGSFLKATTAMTLRSVRYLP</sequence>
<dbReference type="EMBL" id="LAZR01004664">
    <property type="protein sequence ID" value="KKN06639.1"/>
    <property type="molecule type" value="Genomic_DNA"/>
</dbReference>
<name>A0A0F9MLN9_9ZZZZ</name>
<gene>
    <name evidence="1" type="ORF">LCGC14_1075200</name>
</gene>
<protein>
    <submittedName>
        <fullName evidence="1">Uncharacterized protein</fullName>
    </submittedName>
</protein>
<comment type="caution">
    <text evidence="1">The sequence shown here is derived from an EMBL/GenBank/DDBJ whole genome shotgun (WGS) entry which is preliminary data.</text>
</comment>
<dbReference type="AlphaFoldDB" id="A0A0F9MLN9"/>
<proteinExistence type="predicted"/>
<accession>A0A0F9MLN9</accession>
<evidence type="ECO:0000313" key="1">
    <source>
        <dbReference type="EMBL" id="KKN06639.1"/>
    </source>
</evidence>